<evidence type="ECO:0000256" key="8">
    <source>
        <dbReference type="SAM" id="MobiDB-lite"/>
    </source>
</evidence>
<feature type="binding site" evidence="5 7">
    <location>
        <position position="113"/>
    </location>
    <ligand>
        <name>FMN</name>
        <dbReference type="ChEBI" id="CHEBI:58210"/>
    </ligand>
</feature>
<dbReference type="GO" id="GO:0008615">
    <property type="term" value="P:pyridoxine biosynthetic process"/>
    <property type="evidence" value="ECO:0007669"/>
    <property type="project" value="UniProtKB-UniRule"/>
</dbReference>
<comment type="pathway">
    <text evidence="5">Cofactor metabolism; pyridoxal 5'-phosphate salvage; pyridoxal 5'-phosphate from pyridoxine 5'-phosphate: step 1/1.</text>
</comment>
<evidence type="ECO:0000256" key="1">
    <source>
        <dbReference type="ARBA" id="ARBA00007301"/>
    </source>
</evidence>
<comment type="similarity">
    <text evidence="1 5">Belongs to the pyridoxamine 5'-phosphate oxidase family.</text>
</comment>
<dbReference type="InterPro" id="IPR000659">
    <property type="entry name" value="Pyridox_Oxase"/>
</dbReference>
<keyword evidence="5" id="KW-0664">Pyridoxine biosynthesis</keyword>
<dbReference type="AlphaFoldDB" id="A0A938Y9F3"/>
<dbReference type="SUPFAM" id="SSF50475">
    <property type="entry name" value="FMN-binding split barrel"/>
    <property type="match status" value="1"/>
</dbReference>
<feature type="binding site" evidence="5 7">
    <location>
        <position position="91"/>
    </location>
    <ligand>
        <name>FMN</name>
        <dbReference type="ChEBI" id="CHEBI:58210"/>
    </ligand>
</feature>
<accession>A0A938Y9F3</accession>
<evidence type="ECO:0000256" key="7">
    <source>
        <dbReference type="PIRSR" id="PIRSR000190-2"/>
    </source>
</evidence>
<feature type="binding site" evidence="5 6">
    <location>
        <begin position="205"/>
        <end position="207"/>
    </location>
    <ligand>
        <name>substrate</name>
    </ligand>
</feature>
<dbReference type="Gene3D" id="2.30.110.10">
    <property type="entry name" value="Electron Transport, Fmn-binding Protein, Chain A"/>
    <property type="match status" value="1"/>
</dbReference>
<comment type="caution">
    <text evidence="11">The sequence shown here is derived from an EMBL/GenBank/DDBJ whole genome shotgun (WGS) entry which is preliminary data.</text>
</comment>
<evidence type="ECO:0000313" key="12">
    <source>
        <dbReference type="Proteomes" id="UP000663792"/>
    </source>
</evidence>
<dbReference type="HAMAP" id="MF_01629">
    <property type="entry name" value="PdxH"/>
    <property type="match status" value="1"/>
</dbReference>
<sequence>MSTEQDQTGPDLAQMRQSYERAGLTETDLEPDWPAQFRRWMQDAVRGGLREPNAMVVATASADGTVSSRSVLAKGYDARGVVFYTNYESAKSRDLAVNPSVSATFPWYELQRQIHVRGRAERVDASETEAYWAQRPRGSQIGAWASPQSRPLTDRAALDALQLQVEARFGAADDEQAPAVPVPPFWGGWRIVPTLVEFWQGRRGRMHDRLVFVRDAGSDVLDPAAWTVQRLAP</sequence>
<dbReference type="PANTHER" id="PTHR10851">
    <property type="entry name" value="PYRIDOXINE-5-PHOSPHATE OXIDASE"/>
    <property type="match status" value="1"/>
</dbReference>
<dbReference type="Proteomes" id="UP000663792">
    <property type="component" value="Unassembled WGS sequence"/>
</dbReference>
<comment type="pathway">
    <text evidence="5">Cofactor metabolism; pyridoxal 5'-phosphate salvage; pyridoxal 5'-phosphate from pyridoxamine 5'-phosphate: step 1/1.</text>
</comment>
<feature type="binding site" evidence="5 6">
    <location>
        <position position="74"/>
    </location>
    <ligand>
        <name>substrate</name>
    </ligand>
</feature>
<dbReference type="EMBL" id="JAERWK010000005">
    <property type="protein sequence ID" value="MBM9466382.1"/>
    <property type="molecule type" value="Genomic_DNA"/>
</dbReference>
<comment type="cofactor">
    <cofactor evidence="5 7">
        <name>FMN</name>
        <dbReference type="ChEBI" id="CHEBI:58210"/>
    </cofactor>
    <text evidence="5 7">Binds 1 FMN per subunit.</text>
</comment>
<dbReference type="GO" id="GO:0010181">
    <property type="term" value="F:FMN binding"/>
    <property type="evidence" value="ECO:0007669"/>
    <property type="project" value="UniProtKB-UniRule"/>
</dbReference>
<keyword evidence="2 5" id="KW-0285">Flavoprotein</keyword>
<feature type="binding site" evidence="5 6">
    <location>
        <position position="139"/>
    </location>
    <ligand>
        <name>substrate</name>
    </ligand>
</feature>
<feature type="binding site" evidence="5 7">
    <location>
        <begin position="69"/>
        <end position="74"/>
    </location>
    <ligand>
        <name>FMN</name>
        <dbReference type="ChEBI" id="CHEBI:58210"/>
    </ligand>
</feature>
<dbReference type="Pfam" id="PF10590">
    <property type="entry name" value="PNP_phzG_C"/>
    <property type="match status" value="1"/>
</dbReference>
<evidence type="ECO:0000256" key="6">
    <source>
        <dbReference type="PIRSR" id="PIRSR000190-1"/>
    </source>
</evidence>
<evidence type="ECO:0000259" key="10">
    <source>
        <dbReference type="Pfam" id="PF10590"/>
    </source>
</evidence>
<dbReference type="EC" id="1.4.3.5" evidence="5"/>
<feature type="binding site" evidence="5 6">
    <location>
        <position position="135"/>
    </location>
    <ligand>
        <name>substrate</name>
    </ligand>
</feature>
<feature type="region of interest" description="Disordered" evidence="8">
    <location>
        <begin position="1"/>
        <end position="27"/>
    </location>
</feature>
<comment type="catalytic activity">
    <reaction evidence="5">
        <text>pyridoxine 5'-phosphate + O2 = pyridoxal 5'-phosphate + H2O2</text>
        <dbReference type="Rhea" id="RHEA:15149"/>
        <dbReference type="ChEBI" id="CHEBI:15379"/>
        <dbReference type="ChEBI" id="CHEBI:16240"/>
        <dbReference type="ChEBI" id="CHEBI:58589"/>
        <dbReference type="ChEBI" id="CHEBI:597326"/>
        <dbReference type="EC" id="1.4.3.5"/>
    </reaction>
</comment>
<proteinExistence type="inferred from homology"/>
<name>A0A938Y9F3_9ACTN</name>
<dbReference type="PROSITE" id="PS01064">
    <property type="entry name" value="PYRIDOX_OXIDASE"/>
    <property type="match status" value="1"/>
</dbReference>
<feature type="domain" description="Pyridoxamine 5'-phosphate oxidase N-terminal" evidence="9">
    <location>
        <begin position="41"/>
        <end position="158"/>
    </location>
</feature>
<comment type="subunit">
    <text evidence="5">Homodimer.</text>
</comment>
<dbReference type="PANTHER" id="PTHR10851:SF0">
    <property type="entry name" value="PYRIDOXINE-5'-PHOSPHATE OXIDASE"/>
    <property type="match status" value="1"/>
</dbReference>
<evidence type="ECO:0000256" key="3">
    <source>
        <dbReference type="ARBA" id="ARBA00022643"/>
    </source>
</evidence>
<feature type="binding site" evidence="5 7">
    <location>
        <position position="209"/>
    </location>
    <ligand>
        <name>FMN</name>
        <dbReference type="ChEBI" id="CHEBI:58210"/>
    </ligand>
</feature>
<feature type="binding site" evidence="6">
    <location>
        <begin position="16"/>
        <end position="19"/>
    </location>
    <ligand>
        <name>substrate</name>
    </ligand>
</feature>
<protein>
    <recommendedName>
        <fullName evidence="5">Pyridoxine/pyridoxamine 5'-phosphate oxidase</fullName>
        <ecNumber evidence="5">1.4.3.5</ecNumber>
    </recommendedName>
    <alternativeName>
        <fullName evidence="5">PNP/PMP oxidase</fullName>
        <shortName evidence="5">PNPOx</shortName>
    </alternativeName>
    <alternativeName>
        <fullName evidence="5">Pyridoxal 5'-phosphate synthase</fullName>
    </alternativeName>
</protein>
<evidence type="ECO:0000313" key="11">
    <source>
        <dbReference type="EMBL" id="MBM9466382.1"/>
    </source>
</evidence>
<feature type="domain" description="Pyridoxine 5'-phosphate oxidase dimerisation C-terminal" evidence="10">
    <location>
        <begin position="186"/>
        <end position="233"/>
    </location>
</feature>
<feature type="binding site" evidence="5 7">
    <location>
        <begin position="84"/>
        <end position="85"/>
    </location>
    <ligand>
        <name>FMN</name>
        <dbReference type="ChEBI" id="CHEBI:58210"/>
    </ligand>
</feature>
<dbReference type="InterPro" id="IPR019576">
    <property type="entry name" value="Pyridoxamine_oxidase_dimer_C"/>
</dbReference>
<dbReference type="NCBIfam" id="NF004231">
    <property type="entry name" value="PRK05679.1"/>
    <property type="match status" value="1"/>
</dbReference>
<comment type="caution">
    <text evidence="5">Lacks conserved residue(s) required for the propagation of feature annotation.</text>
</comment>
<comment type="function">
    <text evidence="5">Catalyzes the oxidation of either pyridoxine 5'-phosphate (PNP) or pyridoxamine 5'-phosphate (PMP) into pyridoxal 5'-phosphate (PLP).</text>
</comment>
<dbReference type="InterPro" id="IPR019740">
    <property type="entry name" value="Pyridox_Oxase_CS"/>
</dbReference>
<dbReference type="InterPro" id="IPR012349">
    <property type="entry name" value="Split_barrel_FMN-bd"/>
</dbReference>
<evidence type="ECO:0000256" key="5">
    <source>
        <dbReference type="HAMAP-Rule" id="MF_01629"/>
    </source>
</evidence>
<feature type="binding site" evidence="5 7">
    <location>
        <position position="199"/>
    </location>
    <ligand>
        <name>FMN</name>
        <dbReference type="ChEBI" id="CHEBI:58210"/>
    </ligand>
</feature>
<organism evidence="11 12">
    <name type="scientific">Nakamurella leprariae</name>
    <dbReference type="NCBI Taxonomy" id="2803911"/>
    <lineage>
        <taxon>Bacteria</taxon>
        <taxon>Bacillati</taxon>
        <taxon>Actinomycetota</taxon>
        <taxon>Actinomycetes</taxon>
        <taxon>Nakamurellales</taxon>
        <taxon>Nakamurellaceae</taxon>
        <taxon>Nakamurella</taxon>
    </lineage>
</organism>
<evidence type="ECO:0000256" key="2">
    <source>
        <dbReference type="ARBA" id="ARBA00022630"/>
    </source>
</evidence>
<keyword evidence="3 5" id="KW-0288">FMN</keyword>
<evidence type="ECO:0000256" key="4">
    <source>
        <dbReference type="ARBA" id="ARBA00023002"/>
    </source>
</evidence>
<dbReference type="PIRSF" id="PIRSF000190">
    <property type="entry name" value="Pyd_amn-ph_oxd"/>
    <property type="match status" value="1"/>
</dbReference>
<feature type="binding site" evidence="5 7">
    <location>
        <begin position="148"/>
        <end position="149"/>
    </location>
    <ligand>
        <name>FMN</name>
        <dbReference type="ChEBI" id="CHEBI:58210"/>
    </ligand>
</feature>
<gene>
    <name evidence="5 11" type="primary">pdxH</name>
    <name evidence="11" type="ORF">JL106_03700</name>
</gene>
<keyword evidence="12" id="KW-1185">Reference proteome</keyword>
<dbReference type="Pfam" id="PF01243">
    <property type="entry name" value="PNPOx_N"/>
    <property type="match status" value="1"/>
</dbReference>
<evidence type="ECO:0000259" key="9">
    <source>
        <dbReference type="Pfam" id="PF01243"/>
    </source>
</evidence>
<dbReference type="RefSeq" id="WP_205259417.1">
    <property type="nucleotide sequence ID" value="NZ_JAERWK010000005.1"/>
</dbReference>
<feature type="binding site" evidence="5 6">
    <location>
        <position position="131"/>
    </location>
    <ligand>
        <name>substrate</name>
    </ligand>
</feature>
<dbReference type="NCBIfam" id="TIGR00558">
    <property type="entry name" value="pdxH"/>
    <property type="match status" value="1"/>
</dbReference>
<dbReference type="InterPro" id="IPR011576">
    <property type="entry name" value="Pyridox_Oxase_N"/>
</dbReference>
<comment type="catalytic activity">
    <reaction evidence="5">
        <text>pyridoxamine 5'-phosphate + O2 + H2O = pyridoxal 5'-phosphate + H2O2 + NH4(+)</text>
        <dbReference type="Rhea" id="RHEA:15817"/>
        <dbReference type="ChEBI" id="CHEBI:15377"/>
        <dbReference type="ChEBI" id="CHEBI:15379"/>
        <dbReference type="ChEBI" id="CHEBI:16240"/>
        <dbReference type="ChEBI" id="CHEBI:28938"/>
        <dbReference type="ChEBI" id="CHEBI:58451"/>
        <dbReference type="ChEBI" id="CHEBI:597326"/>
        <dbReference type="EC" id="1.4.3.5"/>
    </reaction>
</comment>
<reference evidence="11" key="1">
    <citation type="submission" date="2021-01" db="EMBL/GenBank/DDBJ databases">
        <title>YIM 132084 draft genome.</title>
        <authorList>
            <person name="An D."/>
        </authorList>
    </citation>
    <scope>NUCLEOTIDE SEQUENCE</scope>
    <source>
        <strain evidence="11">YIM 132084</strain>
    </source>
</reference>
<keyword evidence="4 5" id="KW-0560">Oxidoreductase</keyword>
<dbReference type="GO" id="GO:0004733">
    <property type="term" value="F:pyridoxamine phosphate oxidase activity"/>
    <property type="evidence" value="ECO:0007669"/>
    <property type="project" value="UniProtKB-UniRule"/>
</dbReference>